<dbReference type="Proteomes" id="UP001430953">
    <property type="component" value="Unassembled WGS sequence"/>
</dbReference>
<evidence type="ECO:0000313" key="1">
    <source>
        <dbReference type="EMBL" id="KAL0114888.1"/>
    </source>
</evidence>
<proteinExistence type="predicted"/>
<dbReference type="AlphaFoldDB" id="A0AAW2FHF0"/>
<name>A0AAW2FHF0_9HYME</name>
<organism evidence="1 2">
    <name type="scientific">Cardiocondyla obscurior</name>
    <dbReference type="NCBI Taxonomy" id="286306"/>
    <lineage>
        <taxon>Eukaryota</taxon>
        <taxon>Metazoa</taxon>
        <taxon>Ecdysozoa</taxon>
        <taxon>Arthropoda</taxon>
        <taxon>Hexapoda</taxon>
        <taxon>Insecta</taxon>
        <taxon>Pterygota</taxon>
        <taxon>Neoptera</taxon>
        <taxon>Endopterygota</taxon>
        <taxon>Hymenoptera</taxon>
        <taxon>Apocrita</taxon>
        <taxon>Aculeata</taxon>
        <taxon>Formicoidea</taxon>
        <taxon>Formicidae</taxon>
        <taxon>Myrmicinae</taxon>
        <taxon>Cardiocondyla</taxon>
    </lineage>
</organism>
<protein>
    <submittedName>
        <fullName evidence="1">Uncharacterized protein</fullName>
    </submittedName>
</protein>
<dbReference type="EMBL" id="JADYXP020000010">
    <property type="protein sequence ID" value="KAL0114888.1"/>
    <property type="molecule type" value="Genomic_DNA"/>
</dbReference>
<reference evidence="1 2" key="1">
    <citation type="submission" date="2023-03" db="EMBL/GenBank/DDBJ databases">
        <title>High recombination rates correlate with genetic variation in Cardiocondyla obscurior ants.</title>
        <authorList>
            <person name="Errbii M."/>
        </authorList>
    </citation>
    <scope>NUCLEOTIDE SEQUENCE [LARGE SCALE GENOMIC DNA]</scope>
    <source>
        <strain evidence="1">Alpha-2009</strain>
        <tissue evidence="1">Whole body</tissue>
    </source>
</reference>
<keyword evidence="2" id="KW-1185">Reference proteome</keyword>
<sequence length="89" mass="10598">MKKHEEEEYQISDDKILDTDEILDEELHYISDDEIDEKEINEILENKSRNVEIFDISNDESYVDEIHEITKEVLHDEGVTKSRKMTTVI</sequence>
<evidence type="ECO:0000313" key="2">
    <source>
        <dbReference type="Proteomes" id="UP001430953"/>
    </source>
</evidence>
<accession>A0AAW2FHF0</accession>
<gene>
    <name evidence="1" type="ORF">PUN28_010428</name>
</gene>
<comment type="caution">
    <text evidence="1">The sequence shown here is derived from an EMBL/GenBank/DDBJ whole genome shotgun (WGS) entry which is preliminary data.</text>
</comment>